<sequence>MLGTLDAFWNMVWLQNSAVVVMLSRLVENCKNQSYKYWPDVGDCLDLEDVNLSTEEEDTRSAYVMRKLSLSHSKTGEQREVTLLQFTAWPDSGPSCPAAILSMWRSFRRLKNVGSGPPIVQCSNGSERCGLFLVLDTVISQWEETDMIDVVNCVTKVREDRRGFLDSFEQYAYLYKILAEIVLCAPTRNIEREKSEQVGVMGRLINQDELTDNNENISTDVETTLKNNRPPRSNDKDNTFVYPNTEVTGCTAHRFLYPDVTQDLMVTCVTLEHRSVKRLSEHCVYRLRHSISLQDNKMMLGIAGVLPSQCQSSFLVPESISRSQDLEFWQLVFDTGCRTVVKLMMDKISNKPDMWPLYTDDFSIEATSHLRLRDVIKETTLALRTNMEPLPPLDEDISSETTIKMFTVPWSRETSSSHMIPPHDDIVFLYELLCRWLQQTHTTVIAIEGGNNTEASGHFCATFNMMTSLQSDGQVNMRQVVRAVQCSLPDVISQTDYVHLYGLKDHYVYQRRQNVNNTNKRCFLKFGSNVEANTSREQNNPFGLLTKL</sequence>
<dbReference type="EMBL" id="BLXT01005284">
    <property type="protein sequence ID" value="GFO21857.1"/>
    <property type="molecule type" value="Genomic_DNA"/>
</dbReference>
<evidence type="ECO:0000259" key="1">
    <source>
        <dbReference type="PROSITE" id="PS50055"/>
    </source>
</evidence>
<organism evidence="3 4">
    <name type="scientific">Plakobranchus ocellatus</name>
    <dbReference type="NCBI Taxonomy" id="259542"/>
    <lineage>
        <taxon>Eukaryota</taxon>
        <taxon>Metazoa</taxon>
        <taxon>Spiralia</taxon>
        <taxon>Lophotrochozoa</taxon>
        <taxon>Mollusca</taxon>
        <taxon>Gastropoda</taxon>
        <taxon>Heterobranchia</taxon>
        <taxon>Euthyneura</taxon>
        <taxon>Panpulmonata</taxon>
        <taxon>Sacoglossa</taxon>
        <taxon>Placobranchoidea</taxon>
        <taxon>Plakobranchidae</taxon>
        <taxon>Plakobranchus</taxon>
    </lineage>
</organism>
<evidence type="ECO:0000259" key="2">
    <source>
        <dbReference type="PROSITE" id="PS50056"/>
    </source>
</evidence>
<dbReference type="Gene3D" id="3.90.190.10">
    <property type="entry name" value="Protein tyrosine phosphatase superfamily"/>
    <property type="match status" value="2"/>
</dbReference>
<dbReference type="PRINTS" id="PR00700">
    <property type="entry name" value="PRTYPHPHTASE"/>
</dbReference>
<dbReference type="SMART" id="SM00404">
    <property type="entry name" value="PTPc_motif"/>
    <property type="match status" value="1"/>
</dbReference>
<dbReference type="InterPro" id="IPR000387">
    <property type="entry name" value="Tyr_Pase_dom"/>
</dbReference>
<reference evidence="3 4" key="1">
    <citation type="journal article" date="2021" name="Elife">
        <title>Chloroplast acquisition without the gene transfer in kleptoplastic sea slugs, Plakobranchus ocellatus.</title>
        <authorList>
            <person name="Maeda T."/>
            <person name="Takahashi S."/>
            <person name="Yoshida T."/>
            <person name="Shimamura S."/>
            <person name="Takaki Y."/>
            <person name="Nagai Y."/>
            <person name="Toyoda A."/>
            <person name="Suzuki Y."/>
            <person name="Arimoto A."/>
            <person name="Ishii H."/>
            <person name="Satoh N."/>
            <person name="Nishiyama T."/>
            <person name="Hasebe M."/>
            <person name="Maruyama T."/>
            <person name="Minagawa J."/>
            <person name="Obokata J."/>
            <person name="Shigenobu S."/>
        </authorList>
    </citation>
    <scope>NUCLEOTIDE SEQUENCE [LARGE SCALE GENOMIC DNA]</scope>
</reference>
<evidence type="ECO:0000313" key="4">
    <source>
        <dbReference type="Proteomes" id="UP000735302"/>
    </source>
</evidence>
<dbReference type="Proteomes" id="UP000735302">
    <property type="component" value="Unassembled WGS sequence"/>
</dbReference>
<dbReference type="PANTHER" id="PTHR19134:SF559">
    <property type="entry name" value="TYROSINE-PROTEIN PHOSPHATASE DOMAIN-CONTAINING PROTEIN"/>
    <property type="match status" value="1"/>
</dbReference>
<dbReference type="SMART" id="SM00194">
    <property type="entry name" value="PTPc"/>
    <property type="match status" value="1"/>
</dbReference>
<dbReference type="InterPro" id="IPR050348">
    <property type="entry name" value="Protein-Tyr_Phosphatase"/>
</dbReference>
<keyword evidence="3" id="KW-0675">Receptor</keyword>
<feature type="domain" description="Tyrosine-protein phosphatase" evidence="1">
    <location>
        <begin position="1"/>
        <end position="181"/>
    </location>
</feature>
<feature type="domain" description="Tyrosine-protein phosphatase" evidence="1">
    <location>
        <begin position="306"/>
        <end position="495"/>
    </location>
</feature>
<protein>
    <submittedName>
        <fullName evidence="3">Receptor-type tyrosine-protein phosphatase t</fullName>
    </submittedName>
</protein>
<dbReference type="SUPFAM" id="SSF52799">
    <property type="entry name" value="(Phosphotyrosine protein) phosphatases II"/>
    <property type="match status" value="2"/>
</dbReference>
<gene>
    <name evidence="3" type="ORF">PoB_004836200</name>
</gene>
<dbReference type="GO" id="GO:0004725">
    <property type="term" value="F:protein tyrosine phosphatase activity"/>
    <property type="evidence" value="ECO:0007669"/>
    <property type="project" value="InterPro"/>
</dbReference>
<dbReference type="InterPro" id="IPR029021">
    <property type="entry name" value="Prot-tyrosine_phosphatase-like"/>
</dbReference>
<name>A0AAV4BS98_9GAST</name>
<dbReference type="AlphaFoldDB" id="A0AAV4BS98"/>
<dbReference type="PROSITE" id="PS50055">
    <property type="entry name" value="TYR_PHOSPHATASE_PTP"/>
    <property type="match status" value="2"/>
</dbReference>
<dbReference type="InterPro" id="IPR003595">
    <property type="entry name" value="Tyr_Pase_cat"/>
</dbReference>
<accession>A0AAV4BS98</accession>
<keyword evidence="4" id="KW-1185">Reference proteome</keyword>
<dbReference type="PROSITE" id="PS50056">
    <property type="entry name" value="TYR_PHOSPHATASE_2"/>
    <property type="match status" value="1"/>
</dbReference>
<dbReference type="Pfam" id="PF00102">
    <property type="entry name" value="Y_phosphatase"/>
    <property type="match status" value="1"/>
</dbReference>
<feature type="domain" description="Tyrosine specific protein phosphatases" evidence="2">
    <location>
        <begin position="98"/>
        <end position="172"/>
    </location>
</feature>
<dbReference type="PANTHER" id="PTHR19134">
    <property type="entry name" value="RECEPTOR-TYPE TYROSINE-PROTEIN PHOSPHATASE"/>
    <property type="match status" value="1"/>
</dbReference>
<evidence type="ECO:0000313" key="3">
    <source>
        <dbReference type="EMBL" id="GFO21857.1"/>
    </source>
</evidence>
<dbReference type="CDD" id="cd00047">
    <property type="entry name" value="PTPc"/>
    <property type="match status" value="1"/>
</dbReference>
<dbReference type="InterPro" id="IPR000242">
    <property type="entry name" value="PTP_cat"/>
</dbReference>
<proteinExistence type="predicted"/>
<comment type="caution">
    <text evidence="3">The sequence shown here is derived from an EMBL/GenBank/DDBJ whole genome shotgun (WGS) entry which is preliminary data.</text>
</comment>